<feature type="region of interest" description="CPSase" evidence="12">
    <location>
        <begin position="1"/>
        <end position="205"/>
    </location>
</feature>
<dbReference type="Gene3D" id="3.50.30.20">
    <property type="entry name" value="Carbamoyl-phosphate synthase small subunit, N-terminal domain"/>
    <property type="match status" value="1"/>
</dbReference>
<gene>
    <name evidence="12" type="primary">carA</name>
    <name evidence="14" type="ORF">CH338_04360</name>
</gene>
<feature type="binding site" evidence="12">
    <location>
        <position position="256"/>
    </location>
    <ligand>
        <name>L-glutamine</name>
        <dbReference type="ChEBI" id="CHEBI:58359"/>
    </ligand>
</feature>
<accession>A0A327KSU7</accession>
<evidence type="ECO:0000256" key="2">
    <source>
        <dbReference type="ARBA" id="ARBA00005077"/>
    </source>
</evidence>
<dbReference type="NCBIfam" id="NF009475">
    <property type="entry name" value="PRK12838.1"/>
    <property type="match status" value="1"/>
</dbReference>
<dbReference type="CDD" id="cd01744">
    <property type="entry name" value="GATase1_CPSase"/>
    <property type="match status" value="1"/>
</dbReference>
<evidence type="ECO:0000256" key="3">
    <source>
        <dbReference type="ARBA" id="ARBA00007800"/>
    </source>
</evidence>
<comment type="pathway">
    <text evidence="2 12">Amino-acid biosynthesis; L-arginine biosynthesis; carbamoyl phosphate from bicarbonate: step 1/1.</text>
</comment>
<reference evidence="14 15" key="1">
    <citation type="submission" date="2017-07" db="EMBL/GenBank/DDBJ databases">
        <title>Draft Genome Sequences of Select Purple Nonsulfur Bacteria.</title>
        <authorList>
            <person name="Lasarre B."/>
            <person name="Mckinlay J.B."/>
        </authorList>
    </citation>
    <scope>NUCLEOTIDE SEQUENCE [LARGE SCALE GENOMIC DNA]</scope>
    <source>
        <strain evidence="14 15">DSM 11907</strain>
    </source>
</reference>
<dbReference type="PANTHER" id="PTHR43418">
    <property type="entry name" value="MULTIFUNCTIONAL TRYPTOPHAN BIOSYNTHESIS PROTEIN-RELATED"/>
    <property type="match status" value="1"/>
</dbReference>
<dbReference type="InterPro" id="IPR035686">
    <property type="entry name" value="CPSase_GATase1"/>
</dbReference>
<dbReference type="GO" id="GO:0044205">
    <property type="term" value="P:'de novo' UMP biosynthetic process"/>
    <property type="evidence" value="ECO:0007669"/>
    <property type="project" value="UniProtKB-UniRule"/>
</dbReference>
<evidence type="ECO:0000313" key="14">
    <source>
        <dbReference type="EMBL" id="RAI41066.1"/>
    </source>
</evidence>
<dbReference type="SUPFAM" id="SSF52021">
    <property type="entry name" value="Carbamoyl phosphate synthetase, small subunit N-terminal domain"/>
    <property type="match status" value="1"/>
</dbReference>
<dbReference type="HAMAP" id="MF_01209">
    <property type="entry name" value="CPSase_S_chain"/>
    <property type="match status" value="1"/>
</dbReference>
<dbReference type="PANTHER" id="PTHR43418:SF7">
    <property type="entry name" value="CARBAMOYL-PHOSPHATE SYNTHASE SMALL CHAIN"/>
    <property type="match status" value="1"/>
</dbReference>
<dbReference type="PRINTS" id="PR00097">
    <property type="entry name" value="ANTSNTHASEII"/>
</dbReference>
<comment type="similarity">
    <text evidence="3 12">Belongs to the CarA family.</text>
</comment>
<feature type="binding site" evidence="12">
    <location>
        <position position="287"/>
    </location>
    <ligand>
        <name>L-glutamine</name>
        <dbReference type="ChEBI" id="CHEBI:58359"/>
    </ligand>
</feature>
<dbReference type="GO" id="GO:0004088">
    <property type="term" value="F:carbamoyl-phosphate synthase (glutamine-hydrolyzing) activity"/>
    <property type="evidence" value="ECO:0007669"/>
    <property type="project" value="UniProtKB-UniRule"/>
</dbReference>
<dbReference type="PRINTS" id="PR00099">
    <property type="entry name" value="CPSGATASE"/>
</dbReference>
<feature type="domain" description="Carbamoyl-phosphate synthase small subunit N-terminal" evidence="13">
    <location>
        <begin position="13"/>
        <end position="147"/>
    </location>
</feature>
<keyword evidence="6 12" id="KW-0547">Nucleotide-binding</keyword>
<feature type="binding site" evidence="12">
    <location>
        <position position="284"/>
    </location>
    <ligand>
        <name>L-glutamine</name>
        <dbReference type="ChEBI" id="CHEBI:58359"/>
    </ligand>
</feature>
<dbReference type="Pfam" id="PF00117">
    <property type="entry name" value="GATase"/>
    <property type="match status" value="1"/>
</dbReference>
<feature type="active site" evidence="12">
    <location>
        <position position="367"/>
    </location>
</feature>
<keyword evidence="9 12" id="KW-0665">Pyrimidine biosynthesis</keyword>
<dbReference type="NCBIfam" id="TIGR01368">
    <property type="entry name" value="CPSaseIIsmall"/>
    <property type="match status" value="1"/>
</dbReference>
<evidence type="ECO:0000256" key="1">
    <source>
        <dbReference type="ARBA" id="ARBA00004812"/>
    </source>
</evidence>
<dbReference type="EC" id="6.3.5.5" evidence="12"/>
<comment type="function">
    <text evidence="12">Small subunit of the glutamine-dependent carbamoyl phosphate synthetase (CPSase). CPSase catalyzes the formation of carbamoyl phosphate from the ammonia moiety of glutamine, carbonate, and phosphate donated by ATP, constituting the first step of 2 biosynthetic pathways, one leading to arginine and/or urea and the other to pyrimidine nucleotides. The small subunit (glutamine amidotransferase) binds and cleaves glutamine to supply the large subunit with the substrate ammonia.</text>
</comment>
<dbReference type="PRINTS" id="PR00096">
    <property type="entry name" value="GATASE"/>
</dbReference>
<evidence type="ECO:0000256" key="11">
    <source>
        <dbReference type="ARBA" id="ARBA00049285"/>
    </source>
</evidence>
<evidence type="ECO:0000256" key="5">
    <source>
        <dbReference type="ARBA" id="ARBA00022598"/>
    </source>
</evidence>
<dbReference type="Pfam" id="PF00988">
    <property type="entry name" value="CPSase_sm_chain"/>
    <property type="match status" value="1"/>
</dbReference>
<comment type="catalytic activity">
    <reaction evidence="10 12">
        <text>hydrogencarbonate + L-glutamine + 2 ATP + H2O = carbamoyl phosphate + L-glutamate + 2 ADP + phosphate + 2 H(+)</text>
        <dbReference type="Rhea" id="RHEA:18633"/>
        <dbReference type="ChEBI" id="CHEBI:15377"/>
        <dbReference type="ChEBI" id="CHEBI:15378"/>
        <dbReference type="ChEBI" id="CHEBI:17544"/>
        <dbReference type="ChEBI" id="CHEBI:29985"/>
        <dbReference type="ChEBI" id="CHEBI:30616"/>
        <dbReference type="ChEBI" id="CHEBI:43474"/>
        <dbReference type="ChEBI" id="CHEBI:58228"/>
        <dbReference type="ChEBI" id="CHEBI:58359"/>
        <dbReference type="ChEBI" id="CHEBI:456216"/>
        <dbReference type="EC" id="6.3.5.5"/>
    </reaction>
</comment>
<keyword evidence="8 12" id="KW-0315">Glutamine amidotransferase</keyword>
<keyword evidence="15" id="KW-1185">Reference proteome</keyword>
<dbReference type="UniPathway" id="UPA00070">
    <property type="reaction ID" value="UER00115"/>
</dbReference>
<evidence type="ECO:0000256" key="7">
    <source>
        <dbReference type="ARBA" id="ARBA00022840"/>
    </source>
</evidence>
<feature type="active site" description="Nucleophile" evidence="12">
    <location>
        <position position="283"/>
    </location>
</feature>
<proteinExistence type="inferred from homology"/>
<sequence length="394" mass="41683">MSNDPSAWADPAPTALLVLADGTVIEGFGLGATGHAVGEVCFNTAMTGYEEILTDPSYAGQIITFTFPHIGNVGTNEEDIETVNMAATPGACGVILHAAVTRPSNYRATRHLDAWLKARNIVGLGGIDTRALTGLIRTKGMPNAVIAHAPDGRFDLDALKAEAAGWPGLVGMDLVPRVTSGQRFTWDETEWVWGKGYGRMENPGLHVVAIDYGIKRNILRLIAGIGAKVTVVPATTAAEDILALKPDGVFLSNGPGDPAATGAYAVPVIKSVVESGLPTFGICLGHQMLGIALGGTTQKMHQGHHGANHPVKDLDTGKVEITSMNHGFAVDRGSLPGNVKETHVSLFDGSNCGLALTDRPVFSVQYHPEASPGPRDSHYLFQRFAGLMRDRKRA</sequence>
<dbReference type="InterPro" id="IPR036480">
    <property type="entry name" value="CarbP_synth_ssu_N_sf"/>
</dbReference>
<feature type="binding site" evidence="12">
    <location>
        <position position="328"/>
    </location>
    <ligand>
        <name>L-glutamine</name>
        <dbReference type="ChEBI" id="CHEBI:58359"/>
    </ligand>
</feature>
<dbReference type="OrthoDB" id="9804328at2"/>
<evidence type="ECO:0000256" key="8">
    <source>
        <dbReference type="ARBA" id="ARBA00022962"/>
    </source>
</evidence>
<dbReference type="SMART" id="SM01097">
    <property type="entry name" value="CPSase_sm_chain"/>
    <property type="match status" value="1"/>
</dbReference>
<dbReference type="InterPro" id="IPR029062">
    <property type="entry name" value="Class_I_gatase-like"/>
</dbReference>
<dbReference type="GO" id="GO:0005524">
    <property type="term" value="F:ATP binding"/>
    <property type="evidence" value="ECO:0007669"/>
    <property type="project" value="UniProtKB-UniRule"/>
</dbReference>
<feature type="binding site" evidence="12">
    <location>
        <position position="327"/>
    </location>
    <ligand>
        <name>L-glutamine</name>
        <dbReference type="ChEBI" id="CHEBI:58359"/>
    </ligand>
</feature>
<comment type="catalytic activity">
    <reaction evidence="11 12">
        <text>L-glutamine + H2O = L-glutamate + NH4(+)</text>
        <dbReference type="Rhea" id="RHEA:15889"/>
        <dbReference type="ChEBI" id="CHEBI:15377"/>
        <dbReference type="ChEBI" id="CHEBI:28938"/>
        <dbReference type="ChEBI" id="CHEBI:29985"/>
        <dbReference type="ChEBI" id="CHEBI:58359"/>
    </reaction>
</comment>
<dbReference type="UniPathway" id="UPA00068">
    <property type="reaction ID" value="UER00171"/>
</dbReference>
<dbReference type="InterPro" id="IPR017926">
    <property type="entry name" value="GATASE"/>
</dbReference>
<dbReference type="EMBL" id="NPEU01000026">
    <property type="protein sequence ID" value="RAI41066.1"/>
    <property type="molecule type" value="Genomic_DNA"/>
</dbReference>
<dbReference type="FunFam" id="3.50.30.20:FF:000001">
    <property type="entry name" value="Carbamoyl-phosphate synthase small chain"/>
    <property type="match status" value="1"/>
</dbReference>
<feature type="binding site" evidence="12">
    <location>
        <position position="254"/>
    </location>
    <ligand>
        <name>L-glutamine</name>
        <dbReference type="ChEBI" id="CHEBI:58359"/>
    </ligand>
</feature>
<dbReference type="GO" id="GO:0006207">
    <property type="term" value="P:'de novo' pyrimidine nucleobase biosynthetic process"/>
    <property type="evidence" value="ECO:0007669"/>
    <property type="project" value="InterPro"/>
</dbReference>
<dbReference type="InterPro" id="IPR006274">
    <property type="entry name" value="CarbamoylP_synth_ssu"/>
</dbReference>
<feature type="binding site" evidence="12">
    <location>
        <position position="325"/>
    </location>
    <ligand>
        <name>L-glutamine</name>
        <dbReference type="ChEBI" id="CHEBI:58359"/>
    </ligand>
</feature>
<keyword evidence="7 12" id="KW-0067">ATP-binding</keyword>
<dbReference type="GO" id="GO:0004359">
    <property type="term" value="F:glutaminase activity"/>
    <property type="evidence" value="ECO:0007669"/>
    <property type="project" value="RHEA"/>
</dbReference>
<evidence type="ECO:0000313" key="15">
    <source>
        <dbReference type="Proteomes" id="UP000248863"/>
    </source>
</evidence>
<dbReference type="PROSITE" id="PS51273">
    <property type="entry name" value="GATASE_TYPE_1"/>
    <property type="match status" value="1"/>
</dbReference>
<evidence type="ECO:0000256" key="6">
    <source>
        <dbReference type="ARBA" id="ARBA00022741"/>
    </source>
</evidence>
<keyword evidence="4 12" id="KW-0055">Arginine biosynthesis</keyword>
<dbReference type="GO" id="GO:0006526">
    <property type="term" value="P:L-arginine biosynthetic process"/>
    <property type="evidence" value="ECO:0007669"/>
    <property type="project" value="UniProtKB-UniRule"/>
</dbReference>
<comment type="caution">
    <text evidence="14">The sequence shown here is derived from an EMBL/GenBank/DDBJ whole genome shotgun (WGS) entry which is preliminary data.</text>
</comment>
<comment type="subunit">
    <text evidence="12">Composed of two chains; the small (or glutamine) chain promotes the hydrolysis of glutamine to ammonia, which is used by the large (or ammonia) chain to synthesize carbamoyl phosphate. Tetramer of heterodimers (alpha,beta)4.</text>
</comment>
<evidence type="ECO:0000256" key="10">
    <source>
        <dbReference type="ARBA" id="ARBA00048816"/>
    </source>
</evidence>
<comment type="pathway">
    <text evidence="1 12">Pyrimidine metabolism; UMP biosynthesis via de novo pathway; (S)-dihydroorotate from bicarbonate: step 1/3.</text>
</comment>
<dbReference type="InterPro" id="IPR050472">
    <property type="entry name" value="Anth_synth/Amidotransfase"/>
</dbReference>
<evidence type="ECO:0000256" key="12">
    <source>
        <dbReference type="HAMAP-Rule" id="MF_01209"/>
    </source>
</evidence>
<feature type="active site" evidence="12">
    <location>
        <position position="369"/>
    </location>
</feature>
<dbReference type="GO" id="GO:0006541">
    <property type="term" value="P:glutamine metabolic process"/>
    <property type="evidence" value="ECO:0007669"/>
    <property type="project" value="InterPro"/>
</dbReference>
<evidence type="ECO:0000259" key="13">
    <source>
        <dbReference type="SMART" id="SM01097"/>
    </source>
</evidence>
<dbReference type="AlphaFoldDB" id="A0A327KSU7"/>
<evidence type="ECO:0000256" key="4">
    <source>
        <dbReference type="ARBA" id="ARBA00022571"/>
    </source>
</evidence>
<organism evidence="14 15">
    <name type="scientific">Rhodoplanes elegans</name>
    <dbReference type="NCBI Taxonomy" id="29408"/>
    <lineage>
        <taxon>Bacteria</taxon>
        <taxon>Pseudomonadati</taxon>
        <taxon>Pseudomonadota</taxon>
        <taxon>Alphaproteobacteria</taxon>
        <taxon>Hyphomicrobiales</taxon>
        <taxon>Nitrobacteraceae</taxon>
        <taxon>Rhodoplanes</taxon>
    </lineage>
</organism>
<dbReference type="InterPro" id="IPR002474">
    <property type="entry name" value="CarbamoylP_synth_ssu_N"/>
</dbReference>
<feature type="binding site" evidence="12">
    <location>
        <position position="57"/>
    </location>
    <ligand>
        <name>L-glutamine</name>
        <dbReference type="ChEBI" id="CHEBI:58359"/>
    </ligand>
</feature>
<evidence type="ECO:0000256" key="9">
    <source>
        <dbReference type="ARBA" id="ARBA00022975"/>
    </source>
</evidence>
<keyword evidence="5 12" id="KW-0436">Ligase</keyword>
<dbReference type="Proteomes" id="UP000248863">
    <property type="component" value="Unassembled WGS sequence"/>
</dbReference>
<name>A0A327KSU7_9BRAD</name>
<protein>
    <recommendedName>
        <fullName evidence="12">Carbamoyl phosphate synthase small chain</fullName>
        <ecNumber evidence="12">6.3.5.5</ecNumber>
    </recommendedName>
    <alternativeName>
        <fullName evidence="12">Carbamoyl phosphate synthetase glutamine chain</fullName>
    </alternativeName>
</protein>
<dbReference type="Gene3D" id="3.40.50.880">
    <property type="match status" value="1"/>
</dbReference>
<dbReference type="SUPFAM" id="SSF52317">
    <property type="entry name" value="Class I glutamine amidotransferase-like"/>
    <property type="match status" value="1"/>
</dbReference>
<keyword evidence="12" id="KW-0028">Amino-acid biosynthesis</keyword>
<dbReference type="RefSeq" id="WP_111355782.1">
    <property type="nucleotide sequence ID" value="NZ_NHSK01000013.1"/>
</dbReference>